<comment type="similarity">
    <text evidence="1">Belongs to the short-chain dehydrogenases/reductases (SDR) family.</text>
</comment>
<dbReference type="Pfam" id="PF00106">
    <property type="entry name" value="adh_short"/>
    <property type="match status" value="1"/>
</dbReference>
<name>A0A3E2H0Z2_SCYLI</name>
<evidence type="ECO:0000313" key="3">
    <source>
        <dbReference type="EMBL" id="RFU27054.1"/>
    </source>
</evidence>
<reference evidence="3 4" key="1">
    <citation type="submission" date="2018-05" db="EMBL/GenBank/DDBJ databases">
        <title>Draft genome sequence of Scytalidium lignicola DSM 105466, a ubiquitous saprotrophic fungus.</title>
        <authorList>
            <person name="Buettner E."/>
            <person name="Gebauer A.M."/>
            <person name="Hofrichter M."/>
            <person name="Liers C."/>
            <person name="Kellner H."/>
        </authorList>
    </citation>
    <scope>NUCLEOTIDE SEQUENCE [LARGE SCALE GENOMIC DNA]</scope>
    <source>
        <strain evidence="3 4">DSM 105466</strain>
    </source>
</reference>
<feature type="non-terminal residue" evidence="3">
    <location>
        <position position="1"/>
    </location>
</feature>
<evidence type="ECO:0000313" key="4">
    <source>
        <dbReference type="Proteomes" id="UP000258309"/>
    </source>
</evidence>
<sequence length="308" mass="33573">MTAIPLNQETLKTLKDKVVVITGSANGIGAATVKQLYDNGAKVVHGDWDATNGEKLDASLKSNSSSSSGESHFVKIDVFNYSSVISLFEKAWRLYKRVDIAISNAGVEETGQWFDPNLDRETIKEKPSTRTVDVNLTGTLYFARVAAVYLKDGAKAGEDKSLVLVSSIAGFKDGPGLFVYQASKHGVLGLMRSLRSFLPKYHGIRVNAICPWMTNTQMVDGIREGWFREGLPVNQPGDVGRVIIEMGITKSWNGRGVLVEGGRGWDIEEGLEATEKIWLGEQLSKTVERGQVLLGDGGEWAGPKKALL</sequence>
<keyword evidence="2" id="KW-0560">Oxidoreductase</keyword>
<dbReference type="OrthoDB" id="37659at2759"/>
<dbReference type="PRINTS" id="PR00081">
    <property type="entry name" value="GDHRDH"/>
</dbReference>
<dbReference type="PANTHER" id="PTHR44229:SF4">
    <property type="entry name" value="15-HYDROXYPROSTAGLANDIN DEHYDROGENASE [NAD(+)]"/>
    <property type="match status" value="1"/>
</dbReference>
<evidence type="ECO:0000256" key="2">
    <source>
        <dbReference type="ARBA" id="ARBA00023002"/>
    </source>
</evidence>
<dbReference type="Proteomes" id="UP000258309">
    <property type="component" value="Unassembled WGS sequence"/>
</dbReference>
<dbReference type="EMBL" id="NCSJ02000226">
    <property type="protein sequence ID" value="RFU27054.1"/>
    <property type="molecule type" value="Genomic_DNA"/>
</dbReference>
<evidence type="ECO:0000256" key="1">
    <source>
        <dbReference type="ARBA" id="ARBA00006484"/>
    </source>
</evidence>
<dbReference type="GO" id="GO:0016616">
    <property type="term" value="F:oxidoreductase activity, acting on the CH-OH group of donors, NAD or NADP as acceptor"/>
    <property type="evidence" value="ECO:0007669"/>
    <property type="project" value="TreeGrafter"/>
</dbReference>
<gene>
    <name evidence="3" type="ORF">B7463_g9285</name>
</gene>
<dbReference type="InterPro" id="IPR002347">
    <property type="entry name" value="SDR_fam"/>
</dbReference>
<evidence type="ECO:0008006" key="5">
    <source>
        <dbReference type="Google" id="ProtNLM"/>
    </source>
</evidence>
<dbReference type="AlphaFoldDB" id="A0A3E2H0Z2"/>
<feature type="non-terminal residue" evidence="3">
    <location>
        <position position="308"/>
    </location>
</feature>
<comment type="caution">
    <text evidence="3">The sequence shown here is derived from an EMBL/GenBank/DDBJ whole genome shotgun (WGS) entry which is preliminary data.</text>
</comment>
<dbReference type="OMA" id="VCPWATD"/>
<accession>A0A3E2H0Z2</accession>
<dbReference type="InterPro" id="IPR036291">
    <property type="entry name" value="NAD(P)-bd_dom_sf"/>
</dbReference>
<protein>
    <recommendedName>
        <fullName evidence="5">3-hydroxyacyl-CoA dehydrogenase</fullName>
    </recommendedName>
</protein>
<dbReference type="STRING" id="5539.A0A3E2H0Z2"/>
<dbReference type="PANTHER" id="PTHR44229">
    <property type="entry name" value="15-HYDROXYPROSTAGLANDIN DEHYDROGENASE [NAD(+)]"/>
    <property type="match status" value="1"/>
</dbReference>
<keyword evidence="4" id="KW-1185">Reference proteome</keyword>
<organism evidence="3 4">
    <name type="scientific">Scytalidium lignicola</name>
    <name type="common">Hyphomycete</name>
    <dbReference type="NCBI Taxonomy" id="5539"/>
    <lineage>
        <taxon>Eukaryota</taxon>
        <taxon>Fungi</taxon>
        <taxon>Dikarya</taxon>
        <taxon>Ascomycota</taxon>
        <taxon>Pezizomycotina</taxon>
        <taxon>Leotiomycetes</taxon>
        <taxon>Leotiomycetes incertae sedis</taxon>
        <taxon>Scytalidium</taxon>
    </lineage>
</organism>
<dbReference type="SUPFAM" id="SSF51735">
    <property type="entry name" value="NAD(P)-binding Rossmann-fold domains"/>
    <property type="match status" value="1"/>
</dbReference>
<dbReference type="Gene3D" id="3.40.50.720">
    <property type="entry name" value="NAD(P)-binding Rossmann-like Domain"/>
    <property type="match status" value="1"/>
</dbReference>
<dbReference type="GO" id="GO:0005737">
    <property type="term" value="C:cytoplasm"/>
    <property type="evidence" value="ECO:0007669"/>
    <property type="project" value="TreeGrafter"/>
</dbReference>
<proteinExistence type="inferred from homology"/>